<dbReference type="InterPro" id="IPR011990">
    <property type="entry name" value="TPR-like_helical_dom_sf"/>
</dbReference>
<accession>A0AAC9IUS3</accession>
<sequence>MSQFFTPSLMFATLKAPIPAFFKAFAIAASILAISGCSTPGQQLADTEIAAVNKQDAKSPEAQPQAYLGAYGAPGAPRLSTDSPYDPLNPELSETVAIPFLSFLIIEPDPVTKNAVPSDVEKLVKAGKYPDAINLINTHLKKNPRNVQLRFVKARIQIEMRDYDQAKKTLIEITQQFPELPEPYNNLAAIAANQGKWIEARDYLELALKLRPSYSIASANLGEVYVRLGAKAYEDAAQNTQLNQRLYANRAKALMNLLKPQARAVNTPTMNSPTNSPESK</sequence>
<organism evidence="3 4">
    <name type="scientific">Polynucleobacter asymbioticus</name>
    <dbReference type="NCBI Taxonomy" id="576611"/>
    <lineage>
        <taxon>Bacteria</taxon>
        <taxon>Pseudomonadati</taxon>
        <taxon>Pseudomonadota</taxon>
        <taxon>Betaproteobacteria</taxon>
        <taxon>Burkholderiales</taxon>
        <taxon>Burkholderiaceae</taxon>
        <taxon>Polynucleobacter</taxon>
    </lineage>
</organism>
<evidence type="ECO:0000313" key="3">
    <source>
        <dbReference type="EMBL" id="APC01020.1"/>
    </source>
</evidence>
<proteinExistence type="predicted"/>
<keyword evidence="1" id="KW-0802">TPR repeat</keyword>
<evidence type="ECO:0000256" key="1">
    <source>
        <dbReference type="PROSITE-ProRule" id="PRU00339"/>
    </source>
</evidence>
<dbReference type="GO" id="GO:0097363">
    <property type="term" value="F:protein O-acetylglucosaminyltransferase activity"/>
    <property type="evidence" value="ECO:0007669"/>
    <property type="project" value="TreeGrafter"/>
</dbReference>
<protein>
    <recommendedName>
        <fullName evidence="5">Tetratricopeptide TPR_2 repeat protein</fullName>
    </recommendedName>
</protein>
<dbReference type="SUPFAM" id="SSF48452">
    <property type="entry name" value="TPR-like"/>
    <property type="match status" value="1"/>
</dbReference>
<dbReference type="InterPro" id="IPR019734">
    <property type="entry name" value="TPR_rpt"/>
</dbReference>
<dbReference type="InterPro" id="IPR037919">
    <property type="entry name" value="OGT"/>
</dbReference>
<dbReference type="SMART" id="SM00028">
    <property type="entry name" value="TPR"/>
    <property type="match status" value="2"/>
</dbReference>
<dbReference type="Proteomes" id="UP000182060">
    <property type="component" value="Chromosome"/>
</dbReference>
<dbReference type="GO" id="GO:0006493">
    <property type="term" value="P:protein O-linked glycosylation"/>
    <property type="evidence" value="ECO:0007669"/>
    <property type="project" value="InterPro"/>
</dbReference>
<dbReference type="RefSeq" id="WP_048812084.1">
    <property type="nucleotide sequence ID" value="NZ_CP015018.1"/>
</dbReference>
<dbReference type="Gene3D" id="1.25.40.10">
    <property type="entry name" value="Tetratricopeptide repeat domain"/>
    <property type="match status" value="1"/>
</dbReference>
<dbReference type="PROSITE" id="PS50005">
    <property type="entry name" value="TPR"/>
    <property type="match status" value="1"/>
</dbReference>
<name>A0AAC9IUS3_9BURK</name>
<dbReference type="PANTHER" id="PTHR44366:SF1">
    <property type="entry name" value="UDP-N-ACETYLGLUCOSAMINE--PEPTIDE N-ACETYLGLUCOSAMINYLTRANSFERASE 110 KDA SUBUNIT"/>
    <property type="match status" value="1"/>
</dbReference>
<dbReference type="PANTHER" id="PTHR44366">
    <property type="entry name" value="UDP-N-ACETYLGLUCOSAMINE--PEPTIDE N-ACETYLGLUCOSAMINYLTRANSFERASE 110 KDA SUBUNIT"/>
    <property type="match status" value="1"/>
</dbReference>
<reference evidence="3" key="1">
    <citation type="journal article" date="2017" name="Appl. Environ. Microbiol.">
        <title>Microdiversification of a pelagic Polynucleobacter species is mainly driven by acquisition of genomic islands from a partially interspecific gene pool.</title>
        <authorList>
            <person name="Hoetzinger M."/>
            <person name="Hahn M.W."/>
            <person name="Jezberova J."/>
            <person name="Schmidt J."/>
            <person name="Koll U."/>
        </authorList>
    </citation>
    <scope>NUCLEOTIDE SEQUENCE</scope>
    <source>
        <strain evidence="3">MWH-RechtKol4</strain>
    </source>
</reference>
<feature type="repeat" description="TPR" evidence="1">
    <location>
        <begin position="181"/>
        <end position="214"/>
    </location>
</feature>
<gene>
    <name evidence="3" type="ORF">AOC25_04985</name>
</gene>
<feature type="chain" id="PRO_5042270979" description="Tetratricopeptide TPR_2 repeat protein" evidence="2">
    <location>
        <begin position="29"/>
        <end position="280"/>
    </location>
</feature>
<dbReference type="AlphaFoldDB" id="A0AAC9IUS3"/>
<keyword evidence="2" id="KW-0732">Signal</keyword>
<evidence type="ECO:0000256" key="2">
    <source>
        <dbReference type="SAM" id="SignalP"/>
    </source>
</evidence>
<dbReference type="Pfam" id="PF14559">
    <property type="entry name" value="TPR_19"/>
    <property type="match status" value="1"/>
</dbReference>
<dbReference type="EMBL" id="CP015017">
    <property type="protein sequence ID" value="APC01020.1"/>
    <property type="molecule type" value="Genomic_DNA"/>
</dbReference>
<evidence type="ECO:0008006" key="5">
    <source>
        <dbReference type="Google" id="ProtNLM"/>
    </source>
</evidence>
<evidence type="ECO:0000313" key="4">
    <source>
        <dbReference type="Proteomes" id="UP000182060"/>
    </source>
</evidence>
<feature type="signal peptide" evidence="2">
    <location>
        <begin position="1"/>
        <end position="28"/>
    </location>
</feature>